<keyword evidence="1" id="KW-1133">Transmembrane helix</keyword>
<dbReference type="InterPro" id="IPR010640">
    <property type="entry name" value="Low_temperature_requirement_A"/>
</dbReference>
<evidence type="ECO:0000313" key="2">
    <source>
        <dbReference type="EMBL" id="CAB4610278.1"/>
    </source>
</evidence>
<name>A0A6J6HNS6_9ZZZZ</name>
<feature type="transmembrane region" description="Helical" evidence="1">
    <location>
        <begin position="233"/>
        <end position="251"/>
    </location>
</feature>
<feature type="transmembrane region" description="Helical" evidence="1">
    <location>
        <begin position="333"/>
        <end position="353"/>
    </location>
</feature>
<dbReference type="EMBL" id="CAEZUP010000039">
    <property type="protein sequence ID" value="CAB4610278.1"/>
    <property type="molecule type" value="Genomic_DNA"/>
</dbReference>
<dbReference type="AlphaFoldDB" id="A0A6J6HNS6"/>
<keyword evidence="1" id="KW-0472">Membrane</keyword>
<proteinExistence type="predicted"/>
<feature type="transmembrane region" description="Helical" evidence="1">
    <location>
        <begin position="359"/>
        <end position="379"/>
    </location>
</feature>
<dbReference type="PANTHER" id="PTHR36840">
    <property type="entry name" value="BLL5714 PROTEIN"/>
    <property type="match status" value="1"/>
</dbReference>
<keyword evidence="1" id="KW-0812">Transmembrane</keyword>
<feature type="transmembrane region" description="Helical" evidence="1">
    <location>
        <begin position="263"/>
        <end position="287"/>
    </location>
</feature>
<dbReference type="Pfam" id="PF06772">
    <property type="entry name" value="LtrA"/>
    <property type="match status" value="1"/>
</dbReference>
<dbReference type="PANTHER" id="PTHR36840:SF1">
    <property type="entry name" value="BLL5714 PROTEIN"/>
    <property type="match status" value="1"/>
</dbReference>
<feature type="transmembrane region" description="Helical" evidence="1">
    <location>
        <begin position="86"/>
        <end position="104"/>
    </location>
</feature>
<feature type="transmembrane region" description="Helical" evidence="1">
    <location>
        <begin position="51"/>
        <end position="74"/>
    </location>
</feature>
<feature type="transmembrane region" description="Helical" evidence="1">
    <location>
        <begin position="302"/>
        <end position="321"/>
    </location>
</feature>
<evidence type="ECO:0000256" key="1">
    <source>
        <dbReference type="SAM" id="Phobius"/>
    </source>
</evidence>
<sequence>MSLPLPHQGPESTDPESSPQPVGYIELFYDLIFVAATMVLSNTFAHHATLGTAGTAVLMFVLVWLLWFHSTILMNLERRDDGIQRALIAIQMLFIILTTLAFGGREDTSVDYVAFGYGIALLAVAAAHHRASRGSGTSARWAAVRRNRLLQAGVLIVLGIFIPDGTDFIFYAGAIAILILPTSLRRGSRLPIPRIDVHHLTERAALLTLIMCGEAFVKVSLVVSNGSITRSDIIAIVIEFVVMFALFWTYFDDVPLAGIRRGALSAEVWLLAHLPLQIGIVALAIGMSKFLQVTAGDVHSEAIPVLVVAFLGIYGGLALVGMLGERMPQQPLLFLRLATAGLALTAGVVVWSVQSLSPGMLVVALAVLAVAHGIIASILRGRTSVASHGSSVIKAN</sequence>
<accession>A0A6J6HNS6</accession>
<reference evidence="2" key="1">
    <citation type="submission" date="2020-05" db="EMBL/GenBank/DDBJ databases">
        <authorList>
            <person name="Chiriac C."/>
            <person name="Salcher M."/>
            <person name="Ghai R."/>
            <person name="Kavagutti S V."/>
        </authorList>
    </citation>
    <scope>NUCLEOTIDE SEQUENCE</scope>
</reference>
<organism evidence="2">
    <name type="scientific">freshwater metagenome</name>
    <dbReference type="NCBI Taxonomy" id="449393"/>
    <lineage>
        <taxon>unclassified sequences</taxon>
        <taxon>metagenomes</taxon>
        <taxon>ecological metagenomes</taxon>
    </lineage>
</organism>
<protein>
    <submittedName>
        <fullName evidence="2">Unannotated protein</fullName>
    </submittedName>
</protein>
<gene>
    <name evidence="2" type="ORF">UFOPK1835_01041</name>
</gene>
<feature type="transmembrane region" description="Helical" evidence="1">
    <location>
        <begin position="110"/>
        <end position="127"/>
    </location>
</feature>